<dbReference type="Pfam" id="PF09087">
    <property type="entry name" value="Cyc-maltodext_N"/>
    <property type="match status" value="1"/>
</dbReference>
<dbReference type="GO" id="GO:0005975">
    <property type="term" value="P:carbohydrate metabolic process"/>
    <property type="evidence" value="ECO:0007669"/>
    <property type="project" value="InterPro"/>
</dbReference>
<keyword evidence="3" id="KW-0732">Signal</keyword>
<dbReference type="InterPro" id="IPR013780">
    <property type="entry name" value="Glyco_hydro_b"/>
</dbReference>
<evidence type="ECO:0000259" key="4">
    <source>
        <dbReference type="SMART" id="SM00642"/>
    </source>
</evidence>
<organism evidence="5 6">
    <name type="scientific">Granulicella mallensis</name>
    <dbReference type="NCBI Taxonomy" id="940614"/>
    <lineage>
        <taxon>Bacteria</taxon>
        <taxon>Pseudomonadati</taxon>
        <taxon>Acidobacteriota</taxon>
        <taxon>Terriglobia</taxon>
        <taxon>Terriglobales</taxon>
        <taxon>Acidobacteriaceae</taxon>
        <taxon>Granulicella</taxon>
    </lineage>
</organism>
<dbReference type="PANTHER" id="PTHR10357">
    <property type="entry name" value="ALPHA-AMYLASE FAMILY MEMBER"/>
    <property type="match status" value="1"/>
</dbReference>
<evidence type="ECO:0000256" key="1">
    <source>
        <dbReference type="ARBA" id="ARBA00022801"/>
    </source>
</evidence>
<protein>
    <submittedName>
        <fullName evidence="5">Glycosidase</fullName>
    </submittedName>
</protein>
<accession>A0A7W7ZPQ6</accession>
<dbReference type="SUPFAM" id="SSF51445">
    <property type="entry name" value="(Trans)glycosidases"/>
    <property type="match status" value="1"/>
</dbReference>
<dbReference type="SMART" id="SM00642">
    <property type="entry name" value="Aamy"/>
    <property type="match status" value="1"/>
</dbReference>
<keyword evidence="2 5" id="KW-0326">Glycosidase</keyword>
<dbReference type="SUPFAM" id="SSF81296">
    <property type="entry name" value="E set domains"/>
    <property type="match status" value="1"/>
</dbReference>
<dbReference type="InterPro" id="IPR017853">
    <property type="entry name" value="GH"/>
</dbReference>
<proteinExistence type="predicted"/>
<name>A0A7W7ZPQ6_9BACT</name>
<dbReference type="Proteomes" id="UP000584867">
    <property type="component" value="Unassembled WGS sequence"/>
</dbReference>
<evidence type="ECO:0000313" key="6">
    <source>
        <dbReference type="Proteomes" id="UP000584867"/>
    </source>
</evidence>
<dbReference type="Pfam" id="PF00128">
    <property type="entry name" value="Alpha-amylase"/>
    <property type="match status" value="1"/>
</dbReference>
<dbReference type="InterPro" id="IPR013783">
    <property type="entry name" value="Ig-like_fold"/>
</dbReference>
<dbReference type="PROSITE" id="PS51257">
    <property type="entry name" value="PROKAR_LIPOPROTEIN"/>
    <property type="match status" value="1"/>
</dbReference>
<dbReference type="RefSeq" id="WP_184255379.1">
    <property type="nucleotide sequence ID" value="NZ_JACHIO010000008.1"/>
</dbReference>
<dbReference type="Gene3D" id="2.60.40.1180">
    <property type="entry name" value="Golgi alpha-mannosidase II"/>
    <property type="match status" value="1"/>
</dbReference>
<feature type="signal peptide" evidence="3">
    <location>
        <begin position="1"/>
        <end position="33"/>
    </location>
</feature>
<sequence length="643" mass="70761">MYRHEHKTNLQIFIRTLYVVTLFLACCSSVSFAQSAKPVITKIDPPNWFTRVPDSLLLVHGEHLENTTFTLHNTSARLTEQTISPNGHWAFLTFVTATAQPGTLEVVATNTHGSTSVPYALSARRSAADQPKGFNSSDVMYLIMPDRFADGDKANDKLSNFRDPDDRSLSRSYHGGDLRGIQEHLDYLQQLGVTTLWTTPLYDNSAAQSGQSYHGYSATDMYAVDPHFGSMEDYRALVAAAHARGMKVVLDTVPNHVGPAHPWVKDSPTPDWFHGTAASHIKVDDDFASVTDPAASAARRNVLLNGWFADILPDLNQDNPLVAQYLTQNAVWWIESAGLDGLRIDTFPYVPRSFWHNYNEQLQAFYPHLTEVGEVFNKDPHLTSFFAGGRAHAGSDGTYDTLLYTPFDYPMYFALRAALTHHEPMTAIADVLQSDGLYAHPERLVTFIGNHDTKRFLSEPGASPGGLHLAFGLLATLRGMPQLYYGDEIEMKGGDDPDNRKDFPGGFPGANASAFVAEVRSPEQAAMFDWVSRLMALRHDHAALTCGGLQVLSSKEDWLVFLRDSSHAATPGCSAAADERRMLVAVHRGSKTDTLAIDLTQTWASGCRVGKTELGEGTSTVEVDGQQLKLQMGSDDVLIAACH</sequence>
<dbReference type="Gene3D" id="2.60.40.10">
    <property type="entry name" value="Immunoglobulins"/>
    <property type="match status" value="1"/>
</dbReference>
<dbReference type="GO" id="GO:0016798">
    <property type="term" value="F:hydrolase activity, acting on glycosyl bonds"/>
    <property type="evidence" value="ECO:0007669"/>
    <property type="project" value="UniProtKB-KW"/>
</dbReference>
<comment type="caution">
    <text evidence="5">The sequence shown here is derived from an EMBL/GenBank/DDBJ whole genome shotgun (WGS) entry which is preliminary data.</text>
</comment>
<evidence type="ECO:0000256" key="2">
    <source>
        <dbReference type="ARBA" id="ARBA00023295"/>
    </source>
</evidence>
<reference evidence="5 6" key="1">
    <citation type="submission" date="2020-08" db="EMBL/GenBank/DDBJ databases">
        <title>Genomic Encyclopedia of Type Strains, Phase IV (KMG-V): Genome sequencing to study the core and pangenomes of soil and plant-associated prokaryotes.</title>
        <authorList>
            <person name="Whitman W."/>
        </authorList>
    </citation>
    <scope>NUCLEOTIDE SEQUENCE [LARGE SCALE GENOMIC DNA]</scope>
    <source>
        <strain evidence="5 6">X5P3</strain>
    </source>
</reference>
<keyword evidence="1" id="KW-0378">Hydrolase</keyword>
<evidence type="ECO:0000256" key="3">
    <source>
        <dbReference type="SAM" id="SignalP"/>
    </source>
</evidence>
<feature type="chain" id="PRO_5031232406" evidence="3">
    <location>
        <begin position="34"/>
        <end position="643"/>
    </location>
</feature>
<dbReference type="InterPro" id="IPR006047">
    <property type="entry name" value="GH13_cat_dom"/>
</dbReference>
<dbReference type="EMBL" id="JACHIO010000008">
    <property type="protein sequence ID" value="MBB5063880.1"/>
    <property type="molecule type" value="Genomic_DNA"/>
</dbReference>
<evidence type="ECO:0000313" key="5">
    <source>
        <dbReference type="EMBL" id="MBB5063880.1"/>
    </source>
</evidence>
<feature type="domain" description="Glycosyl hydrolase family 13 catalytic" evidence="4">
    <location>
        <begin position="142"/>
        <end position="538"/>
    </location>
</feature>
<dbReference type="InterPro" id="IPR015171">
    <property type="entry name" value="Cyc-maltodext_N"/>
</dbReference>
<dbReference type="AlphaFoldDB" id="A0A7W7ZPQ6"/>
<gene>
    <name evidence="5" type="ORF">HDF15_002228</name>
</gene>
<dbReference type="Gene3D" id="3.20.20.80">
    <property type="entry name" value="Glycosidases"/>
    <property type="match status" value="1"/>
</dbReference>
<dbReference type="PANTHER" id="PTHR10357:SF210">
    <property type="entry name" value="MALTODEXTRIN GLUCOSIDASE"/>
    <property type="match status" value="1"/>
</dbReference>
<dbReference type="InterPro" id="IPR014756">
    <property type="entry name" value="Ig_E-set"/>
</dbReference>